<dbReference type="InterPro" id="IPR008752">
    <property type="entry name" value="Peptidase_M11"/>
</dbReference>
<gene>
    <name evidence="2" type="ORF">THAOC_16288</name>
</gene>
<protein>
    <recommendedName>
        <fullName evidence="1">Peptidase M11 gametolysin domain-containing protein</fullName>
    </recommendedName>
</protein>
<evidence type="ECO:0000313" key="2">
    <source>
        <dbReference type="EMBL" id="EJK63076.1"/>
    </source>
</evidence>
<dbReference type="SUPFAM" id="SSF55486">
    <property type="entry name" value="Metalloproteases ('zincins'), catalytic domain"/>
    <property type="match status" value="1"/>
</dbReference>
<dbReference type="Proteomes" id="UP000266841">
    <property type="component" value="Unassembled WGS sequence"/>
</dbReference>
<accession>K0SQ01</accession>
<dbReference type="AlphaFoldDB" id="K0SQ01"/>
<evidence type="ECO:0000259" key="1">
    <source>
        <dbReference type="Pfam" id="PF05548"/>
    </source>
</evidence>
<organism evidence="2 3">
    <name type="scientific">Thalassiosira oceanica</name>
    <name type="common">Marine diatom</name>
    <dbReference type="NCBI Taxonomy" id="159749"/>
    <lineage>
        <taxon>Eukaryota</taxon>
        <taxon>Sar</taxon>
        <taxon>Stramenopiles</taxon>
        <taxon>Ochrophyta</taxon>
        <taxon>Bacillariophyta</taxon>
        <taxon>Coscinodiscophyceae</taxon>
        <taxon>Thalassiosirophycidae</taxon>
        <taxon>Thalassiosirales</taxon>
        <taxon>Thalassiosiraceae</taxon>
        <taxon>Thalassiosira</taxon>
    </lineage>
</organism>
<sequence>MRPTAPTSFEPIVISAGSIKGIYITVNETSADDNLIGQIRKMPGSTCPSDFTEFFETSTWSENDDLSLSEGAYKDSWISSGHDEAVRYFGTIYYTRSETQRRRLQQSSDQGEFEGIYLIADFLMKPGANFTEDMEHRSYLEVLDGKLYQLKGVNESALDSQIFISGLTRLKIPLALFDGKAFHVQGMSLEQFLAPDLETTHFTAETVDLRFDNEESSSPFETRSLGSHRALQSSIYEGVKDLLVVLVTVPDGNGGLAHPTATEAQVSDRIFGDGTDTHDNVAGQFSACSFDQLQFRKSQRREAFSSSGVISVTIPDDTGILYNSDWVDMMNAAVDVMLVDYTADAATDLADHIIFGLVNSVTDDGESPRWSGIAGVNNWHSAYMGAVLDNKVVMHELGHNINLLHSGVIEGYDGCVNSTETYSICEYGDHSCLMGNPPFSAGVPGFTGRMCFNSPKNYQLGWYEDAVQTVTPSSRYDGALKGIVNYELGTTPQDPVIIKIEVQRGVPGIAYEGDLYLGFNHAVAFNVDTSEGRNFVGVYQAQDLNQAGQARSTSKRVALLDAGHSWDNGLTNEHRIEVNVNSITMDDTEGRADVSVVYGGCTSDEECDDGFACNGQETCLTNGLCGAGTPQPDCCGNGSCDVNNHEYTFNCPVDGCPYSCGDDCKSWFNFPGTLVTQSLAIGYPLLGYGLMFTVEAHSNIIITQINGRLDFEGDTCHYKIWTRPGSYVGYEEFSFGWTNLLDKSDAISGGLNAETLLPELSSPVVMSSGETQAFYLWTNCVFRYSISTTVPVGSAFESNDELSVHGGDRILGEFGYKYENQLSISIDGAEVPILSYAPSSRLIYGTFCLSNADCDDGNACNGEETCSADGTCNPGTSLSNCCGDGVCSEGEHLFSCPQDCSSFSCTDNNECEEVTAGSNLPGNTVYSFFRGKGIMFDVQAQNDNIAITQINTRYSHTEQCDVKIWTKSGTFEGSEFNLGHWTLLLDEAGYSCSAGRSGTYPYELFDVTELPEFSPVSVASGETQAFYVWMDGPSVYGHGMMVNYMENPETGSYCLSGCPLTWGDEHPELRNDNIKAYSGREILGEFSQAYGTVPYLFNGSIKFGVFSPTTLSPSSPPSSSPTAAPTGSNIRADFVSIGIPNHSFSLIRAIKRPLNIRAIKLADNDFSYERTHFQPIGIPIYCRANF</sequence>
<dbReference type="Pfam" id="PF05548">
    <property type="entry name" value="Peptidase_M11"/>
    <property type="match status" value="1"/>
</dbReference>
<comment type="caution">
    <text evidence="2">The sequence shown here is derived from an EMBL/GenBank/DDBJ whole genome shotgun (WGS) entry which is preliminary data.</text>
</comment>
<feature type="domain" description="Peptidase M11 gametolysin" evidence="1">
    <location>
        <begin position="255"/>
        <end position="467"/>
    </location>
</feature>
<reference evidence="2 3" key="1">
    <citation type="journal article" date="2012" name="Genome Biol.">
        <title>Genome and low-iron response of an oceanic diatom adapted to chronic iron limitation.</title>
        <authorList>
            <person name="Lommer M."/>
            <person name="Specht M."/>
            <person name="Roy A.S."/>
            <person name="Kraemer L."/>
            <person name="Andreson R."/>
            <person name="Gutowska M.A."/>
            <person name="Wolf J."/>
            <person name="Bergner S.V."/>
            <person name="Schilhabel M.B."/>
            <person name="Klostermeier U.C."/>
            <person name="Beiko R.G."/>
            <person name="Rosenstiel P."/>
            <person name="Hippler M."/>
            <person name="Laroche J."/>
        </authorList>
    </citation>
    <scope>NUCLEOTIDE SEQUENCE [LARGE SCALE GENOMIC DNA]</scope>
    <source>
        <strain evidence="2 3">CCMP1005</strain>
    </source>
</reference>
<evidence type="ECO:0000313" key="3">
    <source>
        <dbReference type="Proteomes" id="UP000266841"/>
    </source>
</evidence>
<dbReference type="PANTHER" id="PTHR33683:SF46">
    <property type="entry name" value="SUSHI DOMAIN-CONTAINING PROTEIN"/>
    <property type="match status" value="1"/>
</dbReference>
<dbReference type="EMBL" id="AGNL01018455">
    <property type="protein sequence ID" value="EJK63076.1"/>
    <property type="molecule type" value="Genomic_DNA"/>
</dbReference>
<proteinExistence type="predicted"/>
<dbReference type="OrthoDB" id="48545at2759"/>
<keyword evidence="3" id="KW-1185">Reference proteome</keyword>
<dbReference type="PANTHER" id="PTHR33683">
    <property type="entry name" value="1, PUTATIVE-RELATED"/>
    <property type="match status" value="1"/>
</dbReference>
<name>K0SQ01_THAOC</name>